<evidence type="ECO:0000256" key="1">
    <source>
        <dbReference type="ARBA" id="ARBA00004647"/>
    </source>
</evidence>
<dbReference type="GO" id="GO:0007094">
    <property type="term" value="P:mitotic spindle assembly checkpoint signaling"/>
    <property type="evidence" value="ECO:0007669"/>
    <property type="project" value="EnsemblFungi"/>
</dbReference>
<sequence>MSSNNQNTNNTSIELISENGPISLNLMMEEGVKALTRILSNQLNDTPGTQPMHFIIKKNDKDNKAIDINGDDEEVVELGNESNYHMSDGVQNEAEIILNDQLNDILKNHESQLRLDGEEAEIIFDYETQGTVDGSDSIGEKITQMIESVLPNGLGPNTTGKLQAVLNGKELNITEEIHKSDRIEEEEHIEGGLTTAEGNFEVEFETEPLPEDHKHTEENIDGHENYNDCCPHHHNNQDNRRRAPKYKNYNYHDYEYTVQHPKTEPNFSALINQKKPVCLFCEYYMVFGEPPKNMIKWYNMHYGYNHLPQRNDRHHRNR</sequence>
<evidence type="ECO:0000256" key="5">
    <source>
        <dbReference type="ARBA" id="ARBA00022618"/>
    </source>
</evidence>
<dbReference type="PhylomeDB" id="A0A0W0DHC0"/>
<comment type="subcellular location">
    <subcellularLocation>
        <location evidence="1">Cytoplasm</location>
        <location evidence="1">Cytoskeleton</location>
        <location evidence="1">Spindle pole</location>
    </subcellularLocation>
</comment>
<evidence type="ECO:0000256" key="4">
    <source>
        <dbReference type="ARBA" id="ARBA00022490"/>
    </source>
</evidence>
<dbReference type="VEuPathDB" id="FungiDB:CAGL0J06116g"/>
<protein>
    <recommendedName>
        <fullName evidence="3">Protein IBD2</fullName>
    </recommendedName>
</protein>
<dbReference type="VEuPathDB" id="FungiDB:GWK60_J05929"/>
<accession>A0A0W0DHC0</accession>
<name>A0A0W0DHC0_CANGB</name>
<dbReference type="AlphaFoldDB" id="A0A0W0DHC0"/>
<dbReference type="Proteomes" id="UP000054886">
    <property type="component" value="Unassembled WGS sequence"/>
</dbReference>
<dbReference type="GO" id="GO:0051301">
    <property type="term" value="P:cell division"/>
    <property type="evidence" value="ECO:0007669"/>
    <property type="project" value="UniProtKB-KW"/>
</dbReference>
<dbReference type="GO" id="GO:0000922">
    <property type="term" value="C:spindle pole"/>
    <property type="evidence" value="ECO:0007669"/>
    <property type="project" value="UniProtKB-SubCell"/>
</dbReference>
<evidence type="ECO:0000313" key="10">
    <source>
        <dbReference type="Proteomes" id="UP000054886"/>
    </source>
</evidence>
<organism evidence="9 10">
    <name type="scientific">Candida glabrata</name>
    <name type="common">Yeast</name>
    <name type="synonym">Torulopsis glabrata</name>
    <dbReference type="NCBI Taxonomy" id="5478"/>
    <lineage>
        <taxon>Eukaryota</taxon>
        <taxon>Fungi</taxon>
        <taxon>Dikarya</taxon>
        <taxon>Ascomycota</taxon>
        <taxon>Saccharomycotina</taxon>
        <taxon>Saccharomycetes</taxon>
        <taxon>Saccharomycetales</taxon>
        <taxon>Saccharomycetaceae</taxon>
        <taxon>Nakaseomyces</taxon>
    </lineage>
</organism>
<dbReference type="InterPro" id="IPR026231">
    <property type="entry name" value="IBD2"/>
</dbReference>
<keyword evidence="7" id="KW-0206">Cytoskeleton</keyword>
<dbReference type="VEuPathDB" id="FungiDB:GVI51_J05951"/>
<evidence type="ECO:0000256" key="2">
    <source>
        <dbReference type="ARBA" id="ARBA00008285"/>
    </source>
</evidence>
<evidence type="ECO:0000256" key="7">
    <source>
        <dbReference type="ARBA" id="ARBA00023212"/>
    </source>
</evidence>
<dbReference type="EMBL" id="LLZZ01000043">
    <property type="protein sequence ID" value="KTB11056.1"/>
    <property type="molecule type" value="Genomic_DNA"/>
</dbReference>
<evidence type="ECO:0000256" key="8">
    <source>
        <dbReference type="ARBA" id="ARBA00023306"/>
    </source>
</evidence>
<evidence type="ECO:0000256" key="6">
    <source>
        <dbReference type="ARBA" id="ARBA00022776"/>
    </source>
</evidence>
<gene>
    <name evidence="9" type="ORF">AO440_003026</name>
</gene>
<dbReference type="PRINTS" id="PR02099">
    <property type="entry name" value="PROTEINIBD2"/>
</dbReference>
<evidence type="ECO:0000313" key="9">
    <source>
        <dbReference type="EMBL" id="KTB11056.1"/>
    </source>
</evidence>
<keyword evidence="6" id="KW-0498">Mitosis</keyword>
<dbReference type="OMA" id="PKNMIKW"/>
<keyword evidence="8" id="KW-0131">Cell cycle</keyword>
<comment type="caution">
    <text evidence="9">The sequence shown here is derived from an EMBL/GenBank/DDBJ whole genome shotgun (WGS) entry which is preliminary data.</text>
</comment>
<reference evidence="9 10" key="1">
    <citation type="submission" date="2015-10" db="EMBL/GenBank/DDBJ databases">
        <title>Draft genomes sequences of Candida glabrata isolates 1A, 1B, 2A, 2B, 3A and 3B.</title>
        <authorList>
            <person name="Haavelsrud O.E."/>
            <person name="Gaustad P."/>
        </authorList>
    </citation>
    <scope>NUCLEOTIDE SEQUENCE [LARGE SCALE GENOMIC DNA]</scope>
    <source>
        <strain evidence="9">910700640</strain>
    </source>
</reference>
<comment type="similarity">
    <text evidence="2">Belongs to the IBD2 family.</text>
</comment>
<proteinExistence type="inferred from homology"/>
<dbReference type="VEuPathDB" id="FungiDB:GW608_J05973"/>
<evidence type="ECO:0000256" key="3">
    <source>
        <dbReference type="ARBA" id="ARBA00018145"/>
    </source>
</evidence>
<keyword evidence="4" id="KW-0963">Cytoplasm</keyword>
<dbReference type="VEuPathDB" id="FungiDB:B1J91_J06116g"/>
<dbReference type="OrthoDB" id="4057723at2759"/>
<keyword evidence="5" id="KW-0132">Cell division</keyword>